<name>A0A1V6TC09_9EURO</name>
<feature type="compositionally biased region" description="Basic residues" evidence="1">
    <location>
        <begin position="53"/>
        <end position="64"/>
    </location>
</feature>
<comment type="caution">
    <text evidence="2">The sequence shown here is derived from an EMBL/GenBank/DDBJ whole genome shotgun (WGS) entry which is preliminary data.</text>
</comment>
<gene>
    <name evidence="2" type="ORF">PENFLA_c011G04665</name>
</gene>
<sequence>MAHGASAAGAGRGGRSVRETRTCWYYFQVGYLKADCHVRQLIQCRRTGFNTQSRRHTPGRRAAAHRVTTAAPAATTGTASAAATKLRFPPGLLAQAHAILAEPHKNISRRNSI</sequence>
<dbReference type="OrthoDB" id="4368785at2759"/>
<evidence type="ECO:0000313" key="3">
    <source>
        <dbReference type="Proteomes" id="UP000191342"/>
    </source>
</evidence>
<dbReference type="EMBL" id="MLQL01000011">
    <property type="protein sequence ID" value="OQE23490.1"/>
    <property type="molecule type" value="Genomic_DNA"/>
</dbReference>
<feature type="compositionally biased region" description="Low complexity" evidence="1">
    <location>
        <begin position="65"/>
        <end position="76"/>
    </location>
</feature>
<accession>A0A1V6TC09</accession>
<feature type="region of interest" description="Disordered" evidence="1">
    <location>
        <begin position="51"/>
        <end position="76"/>
    </location>
</feature>
<protein>
    <submittedName>
        <fullName evidence="2">Uncharacterized protein</fullName>
    </submittedName>
</protein>
<dbReference type="Proteomes" id="UP000191342">
    <property type="component" value="Unassembled WGS sequence"/>
</dbReference>
<evidence type="ECO:0000313" key="2">
    <source>
        <dbReference type="EMBL" id="OQE23490.1"/>
    </source>
</evidence>
<reference evidence="3" key="1">
    <citation type="journal article" date="2017" name="Nat. Microbiol.">
        <title>Global analysis of biosynthetic gene clusters reveals vast potential of secondary metabolite production in Penicillium species.</title>
        <authorList>
            <person name="Nielsen J.C."/>
            <person name="Grijseels S."/>
            <person name="Prigent S."/>
            <person name="Ji B."/>
            <person name="Dainat J."/>
            <person name="Nielsen K.F."/>
            <person name="Frisvad J.C."/>
            <person name="Workman M."/>
            <person name="Nielsen J."/>
        </authorList>
    </citation>
    <scope>NUCLEOTIDE SEQUENCE [LARGE SCALE GENOMIC DNA]</scope>
    <source>
        <strain evidence="3">IBT 14082</strain>
    </source>
</reference>
<dbReference type="AlphaFoldDB" id="A0A1V6TC09"/>
<proteinExistence type="predicted"/>
<organism evidence="2 3">
    <name type="scientific">Penicillium flavigenum</name>
    <dbReference type="NCBI Taxonomy" id="254877"/>
    <lineage>
        <taxon>Eukaryota</taxon>
        <taxon>Fungi</taxon>
        <taxon>Dikarya</taxon>
        <taxon>Ascomycota</taxon>
        <taxon>Pezizomycotina</taxon>
        <taxon>Eurotiomycetes</taxon>
        <taxon>Eurotiomycetidae</taxon>
        <taxon>Eurotiales</taxon>
        <taxon>Aspergillaceae</taxon>
        <taxon>Penicillium</taxon>
    </lineage>
</organism>
<evidence type="ECO:0000256" key="1">
    <source>
        <dbReference type="SAM" id="MobiDB-lite"/>
    </source>
</evidence>
<keyword evidence="3" id="KW-1185">Reference proteome</keyword>